<name>A0A7T8K0U1_CALRO</name>
<evidence type="ECO:0000313" key="2">
    <source>
        <dbReference type="EMBL" id="QQP42372.1"/>
    </source>
</evidence>
<dbReference type="Proteomes" id="UP000595437">
    <property type="component" value="Chromosome 11"/>
</dbReference>
<feature type="region of interest" description="Disordered" evidence="1">
    <location>
        <begin position="36"/>
        <end position="62"/>
    </location>
</feature>
<protein>
    <submittedName>
        <fullName evidence="2">Uncharacterized protein</fullName>
    </submittedName>
</protein>
<feature type="region of interest" description="Disordered" evidence="1">
    <location>
        <begin position="1"/>
        <end position="23"/>
    </location>
</feature>
<accession>A0A7T8K0U1</accession>
<reference evidence="3" key="1">
    <citation type="submission" date="2021-01" db="EMBL/GenBank/DDBJ databases">
        <title>Caligus Genome Assembly.</title>
        <authorList>
            <person name="Gallardo-Escarate C."/>
        </authorList>
    </citation>
    <scope>NUCLEOTIDE SEQUENCE [LARGE SCALE GENOMIC DNA]</scope>
</reference>
<evidence type="ECO:0000256" key="1">
    <source>
        <dbReference type="SAM" id="MobiDB-lite"/>
    </source>
</evidence>
<dbReference type="EMBL" id="CP045900">
    <property type="protein sequence ID" value="QQP42372.1"/>
    <property type="molecule type" value="Genomic_DNA"/>
</dbReference>
<dbReference type="AlphaFoldDB" id="A0A7T8K0U1"/>
<keyword evidence="3" id="KW-1185">Reference proteome</keyword>
<dbReference type="OrthoDB" id="8374233at2759"/>
<feature type="compositionally biased region" description="Basic and acidic residues" evidence="1">
    <location>
        <begin position="49"/>
        <end position="62"/>
    </location>
</feature>
<gene>
    <name evidence="2" type="ORF">FKW44_017010</name>
</gene>
<sequence length="139" mass="16152">MANKTAVQPFWSPSKRATRPNNYLVPKTTVYRVAQELNESNGNATSLRKTQDQPRSKKKRTPEFLHELQERINDDPGTSMRDLAAKMNVDEKTIRTAVHEDLRSKSLKCQNWLSDNLPMFWSKEIWPPSSPDCKPLDYY</sequence>
<organism evidence="2 3">
    <name type="scientific">Caligus rogercresseyi</name>
    <name type="common">Sea louse</name>
    <dbReference type="NCBI Taxonomy" id="217165"/>
    <lineage>
        <taxon>Eukaryota</taxon>
        <taxon>Metazoa</taxon>
        <taxon>Ecdysozoa</taxon>
        <taxon>Arthropoda</taxon>
        <taxon>Crustacea</taxon>
        <taxon>Multicrustacea</taxon>
        <taxon>Hexanauplia</taxon>
        <taxon>Copepoda</taxon>
        <taxon>Siphonostomatoida</taxon>
        <taxon>Caligidae</taxon>
        <taxon>Caligus</taxon>
    </lineage>
</organism>
<evidence type="ECO:0000313" key="3">
    <source>
        <dbReference type="Proteomes" id="UP000595437"/>
    </source>
</evidence>
<feature type="compositionally biased region" description="Polar residues" evidence="1">
    <location>
        <begin position="37"/>
        <end position="48"/>
    </location>
</feature>
<feature type="non-terminal residue" evidence="2">
    <location>
        <position position="1"/>
    </location>
</feature>
<proteinExistence type="predicted"/>